<comment type="caution">
    <text evidence="3">The sequence shown here is derived from an EMBL/GenBank/DDBJ whole genome shotgun (WGS) entry which is preliminary data.</text>
</comment>
<dbReference type="Proteomes" id="UP000825935">
    <property type="component" value="Chromosome 29"/>
</dbReference>
<proteinExistence type="predicted"/>
<evidence type="ECO:0000256" key="2">
    <source>
        <dbReference type="SAM" id="MobiDB-lite"/>
    </source>
</evidence>
<feature type="region of interest" description="Disordered" evidence="2">
    <location>
        <begin position="136"/>
        <end position="159"/>
    </location>
</feature>
<feature type="region of interest" description="Disordered" evidence="2">
    <location>
        <begin position="191"/>
        <end position="210"/>
    </location>
</feature>
<reference evidence="3" key="1">
    <citation type="submission" date="2021-08" db="EMBL/GenBank/DDBJ databases">
        <title>WGS assembly of Ceratopteris richardii.</title>
        <authorList>
            <person name="Marchant D.B."/>
            <person name="Chen G."/>
            <person name="Jenkins J."/>
            <person name="Shu S."/>
            <person name="Leebens-Mack J."/>
            <person name="Grimwood J."/>
            <person name="Schmutz J."/>
            <person name="Soltis P."/>
            <person name="Soltis D."/>
            <person name="Chen Z.-H."/>
        </authorList>
    </citation>
    <scope>NUCLEOTIDE SEQUENCE</scope>
    <source>
        <strain evidence="3">Whitten #5841</strain>
        <tissue evidence="3">Leaf</tissue>
    </source>
</reference>
<keyword evidence="1" id="KW-0175">Coiled coil</keyword>
<keyword evidence="4" id="KW-1185">Reference proteome</keyword>
<protein>
    <submittedName>
        <fullName evidence="3">Uncharacterized protein</fullName>
    </submittedName>
</protein>
<name>A0A8T2R802_CERRI</name>
<accession>A0A8T2R802</accession>
<dbReference type="OrthoDB" id="1924355at2759"/>
<gene>
    <name evidence="3" type="ORF">KP509_29G040700</name>
</gene>
<feature type="compositionally biased region" description="Basic residues" evidence="2">
    <location>
        <begin position="56"/>
        <end position="65"/>
    </location>
</feature>
<sequence>MEAVMKTDLSDRGNSTVETVEGLIDVEHEMGFGEGEDWIQVDVPCGHAKSIIQGTKPRKHVRRMRSQSSSPPRRLAKVNSTKKWPQQGDPSAVRHVTALSVDDERIWQMGSSSLPEVKPSECLHSGKRSIHGNVETAGESKKYKRPPHRHLQKHVKDSGIDEQRTEILPQESTKAFSTDVAQSAIKGNLKENSLDPRNVPDLSVDGGIKHNFNQEDTRKIDDQAEMEKRQQVKKRNPNRVRFSLECDTGEELLGGKKITRASVNIHGKEDVSIRKKESTIQDGKIRFGDLKENLAEKGSVPRMRAAGLQRQKEPVTAIDSQKGRDIDLEIAIEMKEDKKIIRLAQDRIERLEGALVRQQEVIGTLRVVLIQQDLKDYKKVRQLLDALEKNIRRLTMARSLHFSERCQLRNRADQIGRLKAHCSMLEVEKERLRKKLNGVLGRDTKEKEKVMADAAAASDMHKVLGSQDFVKEWEYKFKEVGGTLLKEKGIWEKRFNGCQLDWMNKKHNSVVELNKKEMKLSGLKNSQDKLIDLFLLCRQGVNELYGTLQSASAFISQNPLKVSYSSSEECDALELANYIYSNTESLKLLLQTSPFLLMIKQEVPFKTLSSKSKFLDDKFSKTLHLTESVRQEMERKEEKMMKEKGSSEQIITEKVRLLHTLEQQLFEKERVDLLVNELKNELRILKEELHQECIERSQRLPSKQGVQQNREEKTKDEWEKEIEVLKEELNEVRADAALKDGRICCLEEEVKVKADQLAHEKQRWDSAVKEVKRRAARAIVRFISGKENGVLEQFLDRKKTRKMSEGQQLVGLQFKGDEDENTEGISKDIEAPSLRERSHNHNLREQFHNCQEPFSSQEGFEWAGGRGLEKGDVLEILERQRDRGDMTCALLQCTVQGLE</sequence>
<evidence type="ECO:0000256" key="1">
    <source>
        <dbReference type="SAM" id="Coils"/>
    </source>
</evidence>
<feature type="coiled-coil region" evidence="1">
    <location>
        <begin position="668"/>
        <end position="774"/>
    </location>
</feature>
<dbReference type="AlphaFoldDB" id="A0A8T2R802"/>
<feature type="compositionally biased region" description="Basic residues" evidence="2">
    <location>
        <begin position="142"/>
        <end position="153"/>
    </location>
</feature>
<dbReference type="EMBL" id="CM035434">
    <property type="protein sequence ID" value="KAH7291891.1"/>
    <property type="molecule type" value="Genomic_DNA"/>
</dbReference>
<feature type="coiled-coil region" evidence="1">
    <location>
        <begin position="334"/>
        <end position="435"/>
    </location>
</feature>
<feature type="region of interest" description="Disordered" evidence="2">
    <location>
        <begin position="53"/>
        <end position="91"/>
    </location>
</feature>
<evidence type="ECO:0000313" key="4">
    <source>
        <dbReference type="Proteomes" id="UP000825935"/>
    </source>
</evidence>
<evidence type="ECO:0000313" key="3">
    <source>
        <dbReference type="EMBL" id="KAH7291891.1"/>
    </source>
</evidence>
<organism evidence="3 4">
    <name type="scientific">Ceratopteris richardii</name>
    <name type="common">Triangle waterfern</name>
    <dbReference type="NCBI Taxonomy" id="49495"/>
    <lineage>
        <taxon>Eukaryota</taxon>
        <taxon>Viridiplantae</taxon>
        <taxon>Streptophyta</taxon>
        <taxon>Embryophyta</taxon>
        <taxon>Tracheophyta</taxon>
        <taxon>Polypodiopsida</taxon>
        <taxon>Polypodiidae</taxon>
        <taxon>Polypodiales</taxon>
        <taxon>Pteridineae</taxon>
        <taxon>Pteridaceae</taxon>
        <taxon>Parkerioideae</taxon>
        <taxon>Ceratopteris</taxon>
    </lineage>
</organism>